<keyword evidence="5 9" id="KW-0997">Cell inner membrane</keyword>
<dbReference type="Pfam" id="PF26002">
    <property type="entry name" value="Beta-barrel_AprE"/>
    <property type="match status" value="1"/>
</dbReference>
<feature type="coiled-coil region" evidence="10">
    <location>
        <begin position="226"/>
        <end position="296"/>
    </location>
</feature>
<evidence type="ECO:0000256" key="5">
    <source>
        <dbReference type="ARBA" id="ARBA00022519"/>
    </source>
</evidence>
<evidence type="ECO:0000256" key="7">
    <source>
        <dbReference type="ARBA" id="ARBA00022989"/>
    </source>
</evidence>
<dbReference type="PANTHER" id="PTHR30386">
    <property type="entry name" value="MEMBRANE FUSION SUBUNIT OF EMRAB-TOLC MULTIDRUG EFFLUX PUMP"/>
    <property type="match status" value="1"/>
</dbReference>
<evidence type="ECO:0000256" key="3">
    <source>
        <dbReference type="ARBA" id="ARBA00022448"/>
    </source>
</evidence>
<feature type="transmembrane region" description="Helical" evidence="9">
    <location>
        <begin position="31"/>
        <end position="51"/>
    </location>
</feature>
<evidence type="ECO:0000259" key="11">
    <source>
        <dbReference type="Pfam" id="PF25994"/>
    </source>
</evidence>
<evidence type="ECO:0000313" key="13">
    <source>
        <dbReference type="EMBL" id="MBA5777863.1"/>
    </source>
</evidence>
<dbReference type="GO" id="GO:0005886">
    <property type="term" value="C:plasma membrane"/>
    <property type="evidence" value="ECO:0007669"/>
    <property type="project" value="UniProtKB-SubCell"/>
</dbReference>
<comment type="subcellular location">
    <subcellularLocation>
        <location evidence="1 9">Cell inner membrane</location>
        <topology evidence="1 9">Single-pass membrane protein</topology>
    </subcellularLocation>
</comment>
<dbReference type="InterPro" id="IPR010129">
    <property type="entry name" value="T1SS_HlyD"/>
</dbReference>
<dbReference type="Gene3D" id="2.40.30.170">
    <property type="match status" value="1"/>
</dbReference>
<dbReference type="NCBIfam" id="TIGR01843">
    <property type="entry name" value="type_I_hlyD"/>
    <property type="match status" value="1"/>
</dbReference>
<dbReference type="Pfam" id="PF25994">
    <property type="entry name" value="HH_AprE"/>
    <property type="match status" value="1"/>
</dbReference>
<evidence type="ECO:0000256" key="6">
    <source>
        <dbReference type="ARBA" id="ARBA00022692"/>
    </source>
</evidence>
<comment type="caution">
    <text evidence="13">The sequence shown here is derived from an EMBL/GenBank/DDBJ whole genome shotgun (WGS) entry which is preliminary data.</text>
</comment>
<dbReference type="InterPro" id="IPR050739">
    <property type="entry name" value="MFP"/>
</dbReference>
<dbReference type="PRINTS" id="PR01490">
    <property type="entry name" value="RTXTOXIND"/>
</dbReference>
<name>A0A839ADV2_9HYPH</name>
<comment type="similarity">
    <text evidence="2 9">Belongs to the membrane fusion protein (MFP) (TC 8.A.1) family.</text>
</comment>
<feature type="coiled-coil region" evidence="10">
    <location>
        <begin position="167"/>
        <end position="201"/>
    </location>
</feature>
<keyword evidence="8 9" id="KW-0472">Membrane</keyword>
<organism evidence="13 14">
    <name type="scientific">Stappia albiluteola</name>
    <dbReference type="NCBI Taxonomy" id="2758565"/>
    <lineage>
        <taxon>Bacteria</taxon>
        <taxon>Pseudomonadati</taxon>
        <taxon>Pseudomonadota</taxon>
        <taxon>Alphaproteobacteria</taxon>
        <taxon>Hyphomicrobiales</taxon>
        <taxon>Stappiaceae</taxon>
        <taxon>Stappia</taxon>
    </lineage>
</organism>
<dbReference type="InterPro" id="IPR058982">
    <property type="entry name" value="Beta-barrel_AprE"/>
</dbReference>
<protein>
    <recommendedName>
        <fullName evidence="9">Membrane fusion protein (MFP) family protein</fullName>
    </recommendedName>
</protein>
<evidence type="ECO:0000256" key="10">
    <source>
        <dbReference type="SAM" id="Coils"/>
    </source>
</evidence>
<evidence type="ECO:0000256" key="8">
    <source>
        <dbReference type="ARBA" id="ARBA00023136"/>
    </source>
</evidence>
<evidence type="ECO:0000256" key="9">
    <source>
        <dbReference type="RuleBase" id="RU365093"/>
    </source>
</evidence>
<evidence type="ECO:0000313" key="14">
    <source>
        <dbReference type="Proteomes" id="UP000541109"/>
    </source>
</evidence>
<proteinExistence type="inferred from homology"/>
<keyword evidence="6 9" id="KW-0812">Transmembrane</keyword>
<gene>
    <name evidence="13" type="ORF">H2509_12090</name>
</gene>
<keyword evidence="7 9" id="KW-1133">Transmembrane helix</keyword>
<keyword evidence="3 9" id="KW-0813">Transport</keyword>
<keyword evidence="10" id="KW-0175">Coiled coil</keyword>
<dbReference type="Gene3D" id="2.40.50.100">
    <property type="match status" value="1"/>
</dbReference>
<dbReference type="AlphaFoldDB" id="A0A839ADV2"/>
<keyword evidence="14" id="KW-1185">Reference proteome</keyword>
<evidence type="ECO:0000256" key="2">
    <source>
        <dbReference type="ARBA" id="ARBA00009477"/>
    </source>
</evidence>
<dbReference type="InterPro" id="IPR058781">
    <property type="entry name" value="HH_AprE-like"/>
</dbReference>
<keyword evidence="4 9" id="KW-1003">Cell membrane</keyword>
<accession>A0A839ADV2</accession>
<evidence type="ECO:0000256" key="4">
    <source>
        <dbReference type="ARBA" id="ARBA00022475"/>
    </source>
</evidence>
<feature type="domain" description="AprE-like long alpha-helical hairpin" evidence="11">
    <location>
        <begin position="106"/>
        <end position="296"/>
    </location>
</feature>
<evidence type="ECO:0000256" key="1">
    <source>
        <dbReference type="ARBA" id="ARBA00004377"/>
    </source>
</evidence>
<reference evidence="13 14" key="1">
    <citation type="submission" date="2020-07" db="EMBL/GenBank/DDBJ databases">
        <title>Stappia sp., F7233, whole genome shotgun sequencing project.</title>
        <authorList>
            <person name="Jiang S."/>
            <person name="Liu Z.W."/>
            <person name="Du Z.J."/>
        </authorList>
    </citation>
    <scope>NUCLEOTIDE SEQUENCE [LARGE SCALE GENOMIC DNA]</scope>
    <source>
        <strain evidence="13 14">F7233</strain>
    </source>
</reference>
<feature type="domain" description="AprE-like beta-barrel" evidence="12">
    <location>
        <begin position="338"/>
        <end position="426"/>
    </location>
</feature>
<dbReference type="Proteomes" id="UP000541109">
    <property type="component" value="Unassembled WGS sequence"/>
</dbReference>
<evidence type="ECO:0000259" key="12">
    <source>
        <dbReference type="Pfam" id="PF26002"/>
    </source>
</evidence>
<dbReference type="GO" id="GO:0015031">
    <property type="term" value="P:protein transport"/>
    <property type="evidence" value="ECO:0007669"/>
    <property type="project" value="InterPro"/>
</dbReference>
<dbReference type="PANTHER" id="PTHR30386:SF17">
    <property type="entry name" value="ALKALINE PROTEASE SECRETION PROTEIN APRE"/>
    <property type="match status" value="1"/>
</dbReference>
<dbReference type="EMBL" id="JACFXV010000053">
    <property type="protein sequence ID" value="MBA5777863.1"/>
    <property type="molecule type" value="Genomic_DNA"/>
</dbReference>
<sequence>MSTIADWLRSEREAPADRAEVDIRQSIRKHLMVGAIAALALVVGIGGWSAFTYLSGAVIAGGHMVVDSSVKTVQHPSGGVVKELMVSEGDAVEAGKVLIRLDDTTVRANLGIVSNTLDELQAARARLLAERDGLAEVAFPPELSGRAGDQRIAGLIAGEKRLFTLRNEAHDGLKSQLSERISQLNEEIRGLTAQEEAKAEEIRIVATEVEGVRELWKKKLVPIARLSELERTAARLKGERGQLIAAISQARGRITETELQVIQLDQNRRSKVAEELAEIEAKSAEFGERLVAAQDQLNRIEIRAPQTGRVLQLAVHTIGGVISAGEPIMKIVPDSEDLSVEARISPHDIDQLYPGQPAMLRFSALNHRNTPEVHATITRISPDLIEDKASGFTYYEARLALDDGETERLGDVDLVPGMPVETFIRTSDRTVLSFLLKPLTDQVARAFREE</sequence>